<organism evidence="1 2">
    <name type="scientific">Streptomyces canus</name>
    <dbReference type="NCBI Taxonomy" id="58343"/>
    <lineage>
        <taxon>Bacteria</taxon>
        <taxon>Bacillati</taxon>
        <taxon>Actinomycetota</taxon>
        <taxon>Actinomycetes</taxon>
        <taxon>Kitasatosporales</taxon>
        <taxon>Streptomycetaceae</taxon>
        <taxon>Streptomyces</taxon>
        <taxon>Streptomyces aurantiacus group</taxon>
    </lineage>
</organism>
<comment type="caution">
    <text evidence="1">The sequence shown here is derived from an EMBL/GenBank/DDBJ whole genome shotgun (WGS) entry which is preliminary data.</text>
</comment>
<accession>A0AAW8F8E9</accession>
<proteinExistence type="predicted"/>
<gene>
    <name evidence="1" type="ORF">QFZ22_001595</name>
</gene>
<name>A0AAW8F8E9_9ACTN</name>
<sequence length="49" mass="5540">MDPHFGDRQSELVVSEAAEGVRYPSPQAAFEASFHHPGRENTSPHRFPY</sequence>
<protein>
    <submittedName>
        <fullName evidence="1">Uncharacterized protein</fullName>
    </submittedName>
</protein>
<evidence type="ECO:0000313" key="2">
    <source>
        <dbReference type="Proteomes" id="UP001234216"/>
    </source>
</evidence>
<dbReference type="AlphaFoldDB" id="A0AAW8F8E9"/>
<reference evidence="1" key="1">
    <citation type="submission" date="2023-07" db="EMBL/GenBank/DDBJ databases">
        <title>Comparative genomics of wheat-associated soil bacteria to identify genetic determinants of phenazine resistance.</title>
        <authorList>
            <person name="Mouncey N."/>
        </authorList>
    </citation>
    <scope>NUCLEOTIDE SEQUENCE</scope>
    <source>
        <strain evidence="1">V4I22</strain>
    </source>
</reference>
<dbReference type="Proteomes" id="UP001234216">
    <property type="component" value="Unassembled WGS sequence"/>
</dbReference>
<dbReference type="EMBL" id="JAUSZV010000005">
    <property type="protein sequence ID" value="MDQ0905610.1"/>
    <property type="molecule type" value="Genomic_DNA"/>
</dbReference>
<evidence type="ECO:0000313" key="1">
    <source>
        <dbReference type="EMBL" id="MDQ0905610.1"/>
    </source>
</evidence>